<dbReference type="PANTHER" id="PTHR10000">
    <property type="entry name" value="PHOSPHOSERINE PHOSPHATASE"/>
    <property type="match status" value="1"/>
</dbReference>
<accession>A0A1T0CPD8</accession>
<dbReference type="PANTHER" id="PTHR10000:SF25">
    <property type="entry name" value="PHOSPHATASE YKRA-RELATED"/>
    <property type="match status" value="1"/>
</dbReference>
<dbReference type="SFLD" id="SFLDG01140">
    <property type="entry name" value="C2.B:_Phosphomannomutase_and_P"/>
    <property type="match status" value="1"/>
</dbReference>
<evidence type="ECO:0008006" key="3">
    <source>
        <dbReference type="Google" id="ProtNLM"/>
    </source>
</evidence>
<dbReference type="Gene3D" id="3.40.50.1000">
    <property type="entry name" value="HAD superfamily/HAD-like"/>
    <property type="match status" value="1"/>
</dbReference>
<sequence length="274" mass="29810">MNQATQLPHTPRPKIVFFDIDDTLYIKDTNHVPSSVAPALKALKATGTLIAIASGRSLGVIPPVVQALIADVGIELLLTINGGYNLWQGKPFLDFPLATDKVRTIIQTLDADGIGHACMTHDTIYAMRDTPNLRTALASLHIPYQFVSHDDFDDTQAVYQILAFYADGEYTPALPPQTKTVRWHQVAVDVLDSEGSKARAIAQVLDKLGIDTKDACAFGDGLNDVEMHKLVGTAIAMGNAHDELKRHADIVCLRHDEDGIAKILGKLGWIDAIL</sequence>
<keyword evidence="2" id="KW-1185">Reference proteome</keyword>
<evidence type="ECO:0000313" key="2">
    <source>
        <dbReference type="Proteomes" id="UP000189800"/>
    </source>
</evidence>
<dbReference type="STRING" id="470453.B0680_04850"/>
<dbReference type="AlphaFoldDB" id="A0A1T0CPD8"/>
<organism evidence="1 2">
    <name type="scientific">Moraxella pluranimalium</name>
    <dbReference type="NCBI Taxonomy" id="470453"/>
    <lineage>
        <taxon>Bacteria</taxon>
        <taxon>Pseudomonadati</taxon>
        <taxon>Pseudomonadota</taxon>
        <taxon>Gammaproteobacteria</taxon>
        <taxon>Moraxellales</taxon>
        <taxon>Moraxellaceae</taxon>
        <taxon>Moraxella</taxon>
    </lineage>
</organism>
<protein>
    <recommendedName>
        <fullName evidence="3">Hydrolase</fullName>
    </recommendedName>
</protein>
<dbReference type="Gene3D" id="3.30.1240.10">
    <property type="match status" value="1"/>
</dbReference>
<dbReference type="Pfam" id="PF08282">
    <property type="entry name" value="Hydrolase_3"/>
    <property type="match status" value="1"/>
</dbReference>
<dbReference type="EMBL" id="MUYU01000012">
    <property type="protein sequence ID" value="OOS24119.1"/>
    <property type="molecule type" value="Genomic_DNA"/>
</dbReference>
<comment type="caution">
    <text evidence="1">The sequence shown here is derived from an EMBL/GenBank/DDBJ whole genome shotgun (WGS) entry which is preliminary data.</text>
</comment>
<dbReference type="GO" id="GO:0016791">
    <property type="term" value="F:phosphatase activity"/>
    <property type="evidence" value="ECO:0007669"/>
    <property type="project" value="TreeGrafter"/>
</dbReference>
<dbReference type="InterPro" id="IPR023214">
    <property type="entry name" value="HAD_sf"/>
</dbReference>
<gene>
    <name evidence="1" type="ORF">B0680_04850</name>
</gene>
<dbReference type="InterPro" id="IPR000150">
    <property type="entry name" value="Cof"/>
</dbReference>
<dbReference type="OrthoDB" id="3180855at2"/>
<dbReference type="InterPro" id="IPR036412">
    <property type="entry name" value="HAD-like_sf"/>
</dbReference>
<dbReference type="GO" id="GO:0000287">
    <property type="term" value="F:magnesium ion binding"/>
    <property type="evidence" value="ECO:0007669"/>
    <property type="project" value="TreeGrafter"/>
</dbReference>
<dbReference type="NCBIfam" id="TIGR00099">
    <property type="entry name" value="Cof-subfamily"/>
    <property type="match status" value="1"/>
</dbReference>
<dbReference type="RefSeq" id="WP_078253951.1">
    <property type="nucleotide sequence ID" value="NZ_MUYU01000012.1"/>
</dbReference>
<reference evidence="1 2" key="1">
    <citation type="submission" date="2017-02" db="EMBL/GenBank/DDBJ databases">
        <title>Draft genome sequence of Moraxella pluranimalium CCUG 54913T type strain.</title>
        <authorList>
            <person name="Salva-Serra F."/>
            <person name="Engstrom-Jakobsson H."/>
            <person name="Thorell K."/>
            <person name="Jaen-Luchoro D."/>
            <person name="Gonzales-Siles L."/>
            <person name="Karlsson R."/>
            <person name="Yazdan S."/>
            <person name="Boulund F."/>
            <person name="Johnning A."/>
            <person name="Engstrand L."/>
            <person name="Kristiansson E."/>
            <person name="Moore E."/>
        </authorList>
    </citation>
    <scope>NUCLEOTIDE SEQUENCE [LARGE SCALE GENOMIC DNA]</scope>
    <source>
        <strain evidence="1 2">CCUG 54913</strain>
    </source>
</reference>
<dbReference type="Proteomes" id="UP000189800">
    <property type="component" value="Unassembled WGS sequence"/>
</dbReference>
<name>A0A1T0CPD8_9GAMM</name>
<dbReference type="SUPFAM" id="SSF56784">
    <property type="entry name" value="HAD-like"/>
    <property type="match status" value="1"/>
</dbReference>
<proteinExistence type="predicted"/>
<dbReference type="GO" id="GO:0005829">
    <property type="term" value="C:cytosol"/>
    <property type="evidence" value="ECO:0007669"/>
    <property type="project" value="TreeGrafter"/>
</dbReference>
<dbReference type="SFLD" id="SFLDS00003">
    <property type="entry name" value="Haloacid_Dehalogenase"/>
    <property type="match status" value="1"/>
</dbReference>
<evidence type="ECO:0000313" key="1">
    <source>
        <dbReference type="EMBL" id="OOS24119.1"/>
    </source>
</evidence>